<evidence type="ECO:0000313" key="17">
    <source>
        <dbReference type="Proteomes" id="UP000184603"/>
    </source>
</evidence>
<dbReference type="InterPro" id="IPR001650">
    <property type="entry name" value="Helicase_C-like"/>
</dbReference>
<dbReference type="PANTHER" id="PTHR47959:SF13">
    <property type="entry name" value="ATP-DEPENDENT RNA HELICASE RHLE"/>
    <property type="match status" value="1"/>
</dbReference>
<sequence length="451" mass="49062">MSFSALSLIAPLLRALAEKGYSTPTPIQMKAIPAVLSGRDVMGAAQTGTGKTAGFTLPLLQRLVKGAKVHPNHIRALILVPTRELAVQVAESVAAYGKHLPLTSGVVYGGVKINPQMMKLRPGLDILVATPGRLLDLFRQNAVHFSHVEMLVLDEADRMLDLGFLDDIRTILSLLPKKRQSLLFSATFSAEIHTLATTLLHKPVHIEASPSNSAARSVKQFIYEVDKSKKPALLCHLLKNNDWDQVLVFCRTKNGADQLAKRLNGAGISALAIHGDKSQGARTKALQEFTTKTIRVLVATDIASRGLDISELSHVINVDLPKVAEDYIHRIGRTGRAGLDGVAISLVSADEVTLLSSIETLLGQLLVREVASGYIPTHSVPLTQLKKPHPKKPKKPKKTGPIQSPTAADDHSPTVDSKRQTKKVHKKPRWSGTPQDGSSYPKKTARKKRRK</sequence>
<dbReference type="Proteomes" id="UP000184603">
    <property type="component" value="Unassembled WGS sequence"/>
</dbReference>
<evidence type="ECO:0000259" key="13">
    <source>
        <dbReference type="PROSITE" id="PS51192"/>
    </source>
</evidence>
<gene>
    <name evidence="16" type="ORF">SAMN02745220_02000</name>
</gene>
<evidence type="ECO:0000256" key="1">
    <source>
        <dbReference type="ARBA" id="ARBA00012552"/>
    </source>
</evidence>
<keyword evidence="17" id="KW-1185">Reference proteome</keyword>
<evidence type="ECO:0000313" key="16">
    <source>
        <dbReference type="EMBL" id="SHO47853.1"/>
    </source>
</evidence>
<dbReference type="GO" id="GO:0009266">
    <property type="term" value="P:response to temperature stimulus"/>
    <property type="evidence" value="ECO:0007669"/>
    <property type="project" value="UniProtKB-ARBA"/>
</dbReference>
<dbReference type="STRING" id="1121416.SAMN02745220_02000"/>
<comment type="similarity">
    <text evidence="7 11">Belongs to the DEAD box helicase family.</text>
</comment>
<evidence type="ECO:0000256" key="10">
    <source>
        <dbReference type="PROSITE-ProRule" id="PRU00552"/>
    </source>
</evidence>
<dbReference type="InterPro" id="IPR014014">
    <property type="entry name" value="RNA_helicase_DEAD_Q_motif"/>
</dbReference>
<dbReference type="OrthoDB" id="9805696at2"/>
<dbReference type="InterPro" id="IPR014001">
    <property type="entry name" value="Helicase_ATP-bd"/>
</dbReference>
<evidence type="ECO:0000256" key="12">
    <source>
        <dbReference type="SAM" id="MobiDB-lite"/>
    </source>
</evidence>
<evidence type="ECO:0000256" key="7">
    <source>
        <dbReference type="ARBA" id="ARBA00038437"/>
    </source>
</evidence>
<dbReference type="InterPro" id="IPR011545">
    <property type="entry name" value="DEAD/DEAH_box_helicase_dom"/>
</dbReference>
<name>A0A1M7Y5Q5_9BACT</name>
<evidence type="ECO:0000256" key="4">
    <source>
        <dbReference type="ARBA" id="ARBA00022801"/>
    </source>
</evidence>
<dbReference type="InterPro" id="IPR044742">
    <property type="entry name" value="DEAD/DEAH_RhlB"/>
</dbReference>
<keyword evidence="5 11" id="KW-0347">Helicase</keyword>
<feature type="domain" description="DEAD-box RNA helicase Q" evidence="15">
    <location>
        <begin position="1"/>
        <end position="29"/>
    </location>
</feature>
<keyword evidence="2" id="KW-0963">Cytoplasm</keyword>
<feature type="region of interest" description="Disordered" evidence="12">
    <location>
        <begin position="380"/>
        <end position="451"/>
    </location>
</feature>
<dbReference type="CDD" id="cd18787">
    <property type="entry name" value="SF2_C_DEAD"/>
    <property type="match status" value="1"/>
</dbReference>
<dbReference type="CDD" id="cd00268">
    <property type="entry name" value="DEADc"/>
    <property type="match status" value="1"/>
</dbReference>
<dbReference type="GO" id="GO:0005829">
    <property type="term" value="C:cytosol"/>
    <property type="evidence" value="ECO:0007669"/>
    <property type="project" value="TreeGrafter"/>
</dbReference>
<feature type="domain" description="Helicase C-terminal" evidence="14">
    <location>
        <begin position="217"/>
        <end position="383"/>
    </location>
</feature>
<protein>
    <recommendedName>
        <fullName evidence="9">DEAD-box ATP-dependent RNA helicase RhpA</fullName>
        <ecNumber evidence="1">3.6.4.13</ecNumber>
    </recommendedName>
</protein>
<dbReference type="GO" id="GO:0005524">
    <property type="term" value="F:ATP binding"/>
    <property type="evidence" value="ECO:0007669"/>
    <property type="project" value="UniProtKB-KW"/>
</dbReference>
<comment type="catalytic activity">
    <reaction evidence="8">
        <text>ATP + H2O = ADP + phosphate + H(+)</text>
        <dbReference type="Rhea" id="RHEA:13065"/>
        <dbReference type="ChEBI" id="CHEBI:15377"/>
        <dbReference type="ChEBI" id="CHEBI:15378"/>
        <dbReference type="ChEBI" id="CHEBI:30616"/>
        <dbReference type="ChEBI" id="CHEBI:43474"/>
        <dbReference type="ChEBI" id="CHEBI:456216"/>
        <dbReference type="EC" id="3.6.4.13"/>
    </reaction>
</comment>
<feature type="domain" description="Helicase ATP-binding" evidence="13">
    <location>
        <begin position="32"/>
        <end position="206"/>
    </location>
</feature>
<dbReference type="PROSITE" id="PS51195">
    <property type="entry name" value="Q_MOTIF"/>
    <property type="match status" value="1"/>
</dbReference>
<dbReference type="FunFam" id="3.40.50.300:FF:000108">
    <property type="entry name" value="ATP-dependent RNA helicase RhlE"/>
    <property type="match status" value="1"/>
</dbReference>
<dbReference type="PROSITE" id="PS51194">
    <property type="entry name" value="HELICASE_CTER"/>
    <property type="match status" value="1"/>
</dbReference>
<dbReference type="RefSeq" id="WP_073613306.1">
    <property type="nucleotide sequence ID" value="NZ_FRFE01000008.1"/>
</dbReference>
<evidence type="ECO:0000256" key="2">
    <source>
        <dbReference type="ARBA" id="ARBA00022490"/>
    </source>
</evidence>
<dbReference type="EMBL" id="FRFE01000008">
    <property type="protein sequence ID" value="SHO47853.1"/>
    <property type="molecule type" value="Genomic_DNA"/>
</dbReference>
<evidence type="ECO:0000256" key="11">
    <source>
        <dbReference type="RuleBase" id="RU000492"/>
    </source>
</evidence>
<dbReference type="AlphaFoldDB" id="A0A1M7Y5Q5"/>
<dbReference type="PROSITE" id="PS00039">
    <property type="entry name" value="DEAD_ATP_HELICASE"/>
    <property type="match status" value="1"/>
</dbReference>
<evidence type="ECO:0000256" key="8">
    <source>
        <dbReference type="ARBA" id="ARBA00047984"/>
    </source>
</evidence>
<dbReference type="Gene3D" id="3.40.50.300">
    <property type="entry name" value="P-loop containing nucleotide triphosphate hydrolases"/>
    <property type="match status" value="2"/>
</dbReference>
<evidence type="ECO:0000259" key="14">
    <source>
        <dbReference type="PROSITE" id="PS51194"/>
    </source>
</evidence>
<keyword evidence="4 11" id="KW-0378">Hydrolase</keyword>
<feature type="short sequence motif" description="Q motif" evidence="10">
    <location>
        <begin position="1"/>
        <end position="29"/>
    </location>
</feature>
<dbReference type="SUPFAM" id="SSF52540">
    <property type="entry name" value="P-loop containing nucleoside triphosphate hydrolases"/>
    <property type="match status" value="1"/>
</dbReference>
<dbReference type="GO" id="GO:0003724">
    <property type="term" value="F:RNA helicase activity"/>
    <property type="evidence" value="ECO:0007669"/>
    <property type="project" value="UniProtKB-EC"/>
</dbReference>
<dbReference type="InterPro" id="IPR000629">
    <property type="entry name" value="RNA-helicase_DEAD-box_CS"/>
</dbReference>
<organism evidence="16 17">
    <name type="scientific">Desulfopila aestuarii DSM 18488</name>
    <dbReference type="NCBI Taxonomy" id="1121416"/>
    <lineage>
        <taxon>Bacteria</taxon>
        <taxon>Pseudomonadati</taxon>
        <taxon>Thermodesulfobacteriota</taxon>
        <taxon>Desulfobulbia</taxon>
        <taxon>Desulfobulbales</taxon>
        <taxon>Desulfocapsaceae</taxon>
        <taxon>Desulfopila</taxon>
    </lineage>
</organism>
<evidence type="ECO:0000256" key="3">
    <source>
        <dbReference type="ARBA" id="ARBA00022741"/>
    </source>
</evidence>
<proteinExistence type="inferred from homology"/>
<accession>A0A1M7Y5Q5</accession>
<dbReference type="GO" id="GO:0016787">
    <property type="term" value="F:hydrolase activity"/>
    <property type="evidence" value="ECO:0007669"/>
    <property type="project" value="UniProtKB-KW"/>
</dbReference>
<dbReference type="PANTHER" id="PTHR47959">
    <property type="entry name" value="ATP-DEPENDENT RNA HELICASE RHLE-RELATED"/>
    <property type="match status" value="1"/>
</dbReference>
<dbReference type="GO" id="GO:0042255">
    <property type="term" value="P:ribosome assembly"/>
    <property type="evidence" value="ECO:0007669"/>
    <property type="project" value="UniProtKB-ARBA"/>
</dbReference>
<dbReference type="Pfam" id="PF00271">
    <property type="entry name" value="Helicase_C"/>
    <property type="match status" value="1"/>
</dbReference>
<feature type="compositionally biased region" description="Basic residues" evidence="12">
    <location>
        <begin position="420"/>
        <end position="429"/>
    </location>
</feature>
<dbReference type="EC" id="3.6.4.13" evidence="1"/>
<dbReference type="PROSITE" id="PS51192">
    <property type="entry name" value="HELICASE_ATP_BIND_1"/>
    <property type="match status" value="1"/>
</dbReference>
<keyword evidence="3 11" id="KW-0547">Nucleotide-binding</keyword>
<evidence type="ECO:0000256" key="6">
    <source>
        <dbReference type="ARBA" id="ARBA00022840"/>
    </source>
</evidence>
<feature type="compositionally biased region" description="Basic residues" evidence="12">
    <location>
        <begin position="386"/>
        <end position="398"/>
    </location>
</feature>
<dbReference type="InterPro" id="IPR050079">
    <property type="entry name" value="DEAD_box_RNA_helicase"/>
</dbReference>
<dbReference type="FunFam" id="3.40.50.300:FF:000468">
    <property type="entry name" value="ATP-dependent RNA helicase RhlE"/>
    <property type="match status" value="1"/>
</dbReference>
<dbReference type="GO" id="GO:0003676">
    <property type="term" value="F:nucleic acid binding"/>
    <property type="evidence" value="ECO:0007669"/>
    <property type="project" value="InterPro"/>
</dbReference>
<dbReference type="SMART" id="SM00490">
    <property type="entry name" value="HELICc"/>
    <property type="match status" value="1"/>
</dbReference>
<dbReference type="Pfam" id="PF00270">
    <property type="entry name" value="DEAD"/>
    <property type="match status" value="1"/>
</dbReference>
<reference evidence="16 17" key="1">
    <citation type="submission" date="2016-12" db="EMBL/GenBank/DDBJ databases">
        <authorList>
            <person name="Song W.-J."/>
            <person name="Kurnit D.M."/>
        </authorList>
    </citation>
    <scope>NUCLEOTIDE SEQUENCE [LARGE SCALE GENOMIC DNA]</scope>
    <source>
        <strain evidence="16 17">DSM 18488</strain>
    </source>
</reference>
<evidence type="ECO:0000259" key="15">
    <source>
        <dbReference type="PROSITE" id="PS51195"/>
    </source>
</evidence>
<feature type="compositionally biased region" description="Basic and acidic residues" evidence="12">
    <location>
        <begin position="408"/>
        <end position="419"/>
    </location>
</feature>
<dbReference type="SMART" id="SM00487">
    <property type="entry name" value="DEXDc"/>
    <property type="match status" value="1"/>
</dbReference>
<evidence type="ECO:0000256" key="5">
    <source>
        <dbReference type="ARBA" id="ARBA00022806"/>
    </source>
</evidence>
<dbReference type="InterPro" id="IPR027417">
    <property type="entry name" value="P-loop_NTPase"/>
</dbReference>
<keyword evidence="6 11" id="KW-0067">ATP-binding</keyword>
<evidence type="ECO:0000256" key="9">
    <source>
        <dbReference type="ARBA" id="ARBA00074363"/>
    </source>
</evidence>